<evidence type="ECO:0000313" key="8">
    <source>
        <dbReference type="EMBL" id="GAA1961449.1"/>
    </source>
</evidence>
<evidence type="ECO:0000256" key="3">
    <source>
        <dbReference type="ARBA" id="ARBA00023082"/>
    </source>
</evidence>
<dbReference type="NCBIfam" id="TIGR02983">
    <property type="entry name" value="SigE-fam_strep"/>
    <property type="match status" value="1"/>
</dbReference>
<evidence type="ECO:0000313" key="9">
    <source>
        <dbReference type="Proteomes" id="UP001499854"/>
    </source>
</evidence>
<dbReference type="InterPro" id="IPR039425">
    <property type="entry name" value="RNA_pol_sigma-70-like"/>
</dbReference>
<dbReference type="SUPFAM" id="SSF88659">
    <property type="entry name" value="Sigma3 and sigma4 domains of RNA polymerase sigma factors"/>
    <property type="match status" value="1"/>
</dbReference>
<dbReference type="InterPro" id="IPR014325">
    <property type="entry name" value="RNA_pol_sigma-E_actinobac"/>
</dbReference>
<dbReference type="InterPro" id="IPR014284">
    <property type="entry name" value="RNA_pol_sigma-70_dom"/>
</dbReference>
<name>A0ABN2R0M5_9ACTN</name>
<evidence type="ECO:0000256" key="1">
    <source>
        <dbReference type="ARBA" id="ARBA00010641"/>
    </source>
</evidence>
<comment type="caution">
    <text evidence="8">The sequence shown here is derived from an EMBL/GenBank/DDBJ whole genome shotgun (WGS) entry which is preliminary data.</text>
</comment>
<keyword evidence="5" id="KW-0804">Transcription</keyword>
<comment type="similarity">
    <text evidence="1">Belongs to the sigma-70 factor family. ECF subfamily.</text>
</comment>
<dbReference type="PANTHER" id="PTHR43133">
    <property type="entry name" value="RNA POLYMERASE ECF-TYPE SIGMA FACTO"/>
    <property type="match status" value="1"/>
</dbReference>
<organism evidence="8 9">
    <name type="scientific">Catenulispora subtropica</name>
    <dbReference type="NCBI Taxonomy" id="450798"/>
    <lineage>
        <taxon>Bacteria</taxon>
        <taxon>Bacillati</taxon>
        <taxon>Actinomycetota</taxon>
        <taxon>Actinomycetes</taxon>
        <taxon>Catenulisporales</taxon>
        <taxon>Catenulisporaceae</taxon>
        <taxon>Catenulispora</taxon>
    </lineage>
</organism>
<keyword evidence="3" id="KW-0731">Sigma factor</keyword>
<dbReference type="Gene3D" id="1.10.1740.10">
    <property type="match status" value="1"/>
</dbReference>
<keyword evidence="9" id="KW-1185">Reference proteome</keyword>
<reference evidence="8 9" key="1">
    <citation type="journal article" date="2019" name="Int. J. Syst. Evol. Microbiol.">
        <title>The Global Catalogue of Microorganisms (GCM) 10K type strain sequencing project: providing services to taxonomists for standard genome sequencing and annotation.</title>
        <authorList>
            <consortium name="The Broad Institute Genomics Platform"/>
            <consortium name="The Broad Institute Genome Sequencing Center for Infectious Disease"/>
            <person name="Wu L."/>
            <person name="Ma J."/>
        </authorList>
    </citation>
    <scope>NUCLEOTIDE SEQUENCE [LARGE SCALE GENOMIC DNA]</scope>
    <source>
        <strain evidence="8 9">JCM 16013</strain>
    </source>
</reference>
<protein>
    <submittedName>
        <fullName evidence="8">SigE family RNA polymerase sigma factor</fullName>
    </submittedName>
</protein>
<keyword evidence="4" id="KW-0238">DNA-binding</keyword>
<evidence type="ECO:0000259" key="6">
    <source>
        <dbReference type="Pfam" id="PF04542"/>
    </source>
</evidence>
<evidence type="ECO:0000256" key="4">
    <source>
        <dbReference type="ARBA" id="ARBA00023125"/>
    </source>
</evidence>
<dbReference type="Pfam" id="PF08281">
    <property type="entry name" value="Sigma70_r4_2"/>
    <property type="match status" value="1"/>
</dbReference>
<dbReference type="NCBIfam" id="TIGR02937">
    <property type="entry name" value="sigma70-ECF"/>
    <property type="match status" value="1"/>
</dbReference>
<dbReference type="SUPFAM" id="SSF88946">
    <property type="entry name" value="Sigma2 domain of RNA polymerase sigma factors"/>
    <property type="match status" value="1"/>
</dbReference>
<dbReference type="InterPro" id="IPR013249">
    <property type="entry name" value="RNA_pol_sigma70_r4_t2"/>
</dbReference>
<dbReference type="RefSeq" id="WP_344656442.1">
    <property type="nucleotide sequence ID" value="NZ_BAAAQM010000007.1"/>
</dbReference>
<feature type="domain" description="RNA polymerase sigma factor 70 region 4 type 2" evidence="7">
    <location>
        <begin position="108"/>
        <end position="158"/>
    </location>
</feature>
<evidence type="ECO:0000259" key="7">
    <source>
        <dbReference type="Pfam" id="PF08281"/>
    </source>
</evidence>
<dbReference type="EMBL" id="BAAAQM010000007">
    <property type="protein sequence ID" value="GAA1961449.1"/>
    <property type="molecule type" value="Genomic_DNA"/>
</dbReference>
<dbReference type="InterPro" id="IPR007627">
    <property type="entry name" value="RNA_pol_sigma70_r2"/>
</dbReference>
<keyword evidence="2" id="KW-0805">Transcription regulation</keyword>
<dbReference type="CDD" id="cd06171">
    <property type="entry name" value="Sigma70_r4"/>
    <property type="match status" value="1"/>
</dbReference>
<dbReference type="PANTHER" id="PTHR43133:SF50">
    <property type="entry name" value="ECF RNA POLYMERASE SIGMA FACTOR SIGM"/>
    <property type="match status" value="1"/>
</dbReference>
<dbReference type="Proteomes" id="UP001499854">
    <property type="component" value="Unassembled WGS sequence"/>
</dbReference>
<dbReference type="InterPro" id="IPR013324">
    <property type="entry name" value="RNA_pol_sigma_r3/r4-like"/>
</dbReference>
<feature type="domain" description="RNA polymerase sigma-70 region 2" evidence="6">
    <location>
        <begin position="14"/>
        <end position="75"/>
    </location>
</feature>
<accession>A0ABN2R0M5</accession>
<dbReference type="Gene3D" id="1.10.10.10">
    <property type="entry name" value="Winged helix-like DNA-binding domain superfamily/Winged helix DNA-binding domain"/>
    <property type="match status" value="1"/>
</dbReference>
<gene>
    <name evidence="8" type="ORF">GCM10009838_17530</name>
</gene>
<dbReference type="InterPro" id="IPR013325">
    <property type="entry name" value="RNA_pol_sigma_r2"/>
</dbReference>
<dbReference type="Pfam" id="PF04542">
    <property type="entry name" value="Sigma70_r2"/>
    <property type="match status" value="1"/>
</dbReference>
<proteinExistence type="inferred from homology"/>
<evidence type="ECO:0000256" key="2">
    <source>
        <dbReference type="ARBA" id="ARBA00023015"/>
    </source>
</evidence>
<dbReference type="InterPro" id="IPR036388">
    <property type="entry name" value="WH-like_DNA-bd_sf"/>
</dbReference>
<evidence type="ECO:0000256" key="5">
    <source>
        <dbReference type="ARBA" id="ARBA00023163"/>
    </source>
</evidence>
<sequence>MDTEHEQEFRAFVAARSRALTATAYLLSGDAEQARDMVQSALAAAWVRWSRLNDRGRAEAYVRKTMYHAYVDRTRLFSWRRERSAAEVPEPVPAGADIADAVARSHDVAALVRRLPRGQRAVIVLTYYEDKSDTESAEVLGVSVSTVRTQRFKALRALRVMVREEEDERLADSAGREVIA</sequence>